<name>A0A1H3WW06_9BACT</name>
<dbReference type="STRING" id="37625.SAMN05660420_00705"/>
<keyword evidence="3" id="KW-1185">Reference proteome</keyword>
<dbReference type="Proteomes" id="UP000199409">
    <property type="component" value="Unassembled WGS sequence"/>
</dbReference>
<dbReference type="HAMAP" id="MF_00598">
    <property type="entry name" value="Smg"/>
    <property type="match status" value="1"/>
</dbReference>
<sequence>MRERVLAIVNLIAQYVLGAEDSPISEQELMADLIAVGFEADEINDAFSWMETIALQPQTDSTANTPLMNQPTYRVFDSHEQQKLTTEARGFLIKVRTMGLLTDEAQEEIIDRALRSGDDPVSEQEIKLITILNLLSASSSLWLREIDCLLENDWGRIYQ</sequence>
<proteinExistence type="inferred from homology"/>
<dbReference type="Pfam" id="PF04361">
    <property type="entry name" value="DUF494"/>
    <property type="match status" value="1"/>
</dbReference>
<organism evidence="2 3">
    <name type="scientific">Desulfuromusa kysingii</name>
    <dbReference type="NCBI Taxonomy" id="37625"/>
    <lineage>
        <taxon>Bacteria</taxon>
        <taxon>Pseudomonadati</taxon>
        <taxon>Thermodesulfobacteriota</taxon>
        <taxon>Desulfuromonadia</taxon>
        <taxon>Desulfuromonadales</taxon>
        <taxon>Geopsychrobacteraceae</taxon>
        <taxon>Desulfuromusa</taxon>
    </lineage>
</organism>
<protein>
    <recommendedName>
        <fullName evidence="1">Protein Smg homolog</fullName>
    </recommendedName>
</protein>
<dbReference type="RefSeq" id="WP_175498254.1">
    <property type="nucleotide sequence ID" value="NZ_FNQN01000002.1"/>
</dbReference>
<gene>
    <name evidence="1" type="primary">smg</name>
    <name evidence="2" type="ORF">SAMN05660420_00705</name>
</gene>
<dbReference type="PANTHER" id="PTHR38692">
    <property type="entry name" value="PROTEIN SMG"/>
    <property type="match status" value="1"/>
</dbReference>
<evidence type="ECO:0000313" key="3">
    <source>
        <dbReference type="Proteomes" id="UP000199409"/>
    </source>
</evidence>
<evidence type="ECO:0000256" key="1">
    <source>
        <dbReference type="HAMAP-Rule" id="MF_00598"/>
    </source>
</evidence>
<dbReference type="EMBL" id="FNQN01000002">
    <property type="protein sequence ID" value="SDZ91309.1"/>
    <property type="molecule type" value="Genomic_DNA"/>
</dbReference>
<comment type="similarity">
    <text evidence="1">Belongs to the Smg family.</text>
</comment>
<accession>A0A1H3WW06</accession>
<reference evidence="2 3" key="1">
    <citation type="submission" date="2016-10" db="EMBL/GenBank/DDBJ databases">
        <authorList>
            <person name="de Groot N.N."/>
        </authorList>
    </citation>
    <scope>NUCLEOTIDE SEQUENCE [LARGE SCALE GENOMIC DNA]</scope>
    <source>
        <strain evidence="2 3">DSM 7343</strain>
    </source>
</reference>
<dbReference type="PANTHER" id="PTHR38692:SF1">
    <property type="entry name" value="PROTEIN SMG"/>
    <property type="match status" value="1"/>
</dbReference>
<dbReference type="AlphaFoldDB" id="A0A1H3WW06"/>
<dbReference type="InterPro" id="IPR007456">
    <property type="entry name" value="Smg"/>
</dbReference>
<evidence type="ECO:0000313" key="2">
    <source>
        <dbReference type="EMBL" id="SDZ91309.1"/>
    </source>
</evidence>